<gene>
    <name evidence="2" type="ORF">CSOL1703_00002891</name>
</gene>
<feature type="region of interest" description="Disordered" evidence="1">
    <location>
        <begin position="1"/>
        <end position="21"/>
    </location>
</feature>
<name>A0A9N9YV73_9HYPO</name>
<sequence>MDPPRGSMSSDAATSADDPTTVPRIRFQTAELLTQEIYKTPGDILYVEDVSPQDFSAIEKFREDHNRKYRFRRFYPEHNLLIIAIPTKCHEAMRSNLDQEITLRIRDMGLRYHWLSTGSATHRQEGDGSVGSGEGDSSGHPIQPGQRSFRRWPTLVIEAGYSQSLQQLRDDIGWWFKESNHQVKIVLLIKFHPGSLEKITIEQWRERPVGSSGVYLEPACQQVINITRNSATANRTLPLSYSVTGGALELRFSDLFLRHPGQGEGDIVVEVEDLQWLAATVGHSHF</sequence>
<reference evidence="3" key="1">
    <citation type="submission" date="2019-06" db="EMBL/GenBank/DDBJ databases">
        <authorList>
            <person name="Broberg M."/>
        </authorList>
    </citation>
    <scope>NUCLEOTIDE SEQUENCE [LARGE SCALE GENOMIC DNA]</scope>
</reference>
<accession>A0A9N9YV73</accession>
<comment type="caution">
    <text evidence="2">The sequence shown here is derived from an EMBL/GenBank/DDBJ whole genome shotgun (WGS) entry which is preliminary data.</text>
</comment>
<dbReference type="AlphaFoldDB" id="A0A9N9YV73"/>
<protein>
    <submittedName>
        <fullName evidence="2">Uncharacterized protein</fullName>
    </submittedName>
</protein>
<evidence type="ECO:0000256" key="1">
    <source>
        <dbReference type="SAM" id="MobiDB-lite"/>
    </source>
</evidence>
<organism evidence="2 3">
    <name type="scientific">Clonostachys solani</name>
    <dbReference type="NCBI Taxonomy" id="160281"/>
    <lineage>
        <taxon>Eukaryota</taxon>
        <taxon>Fungi</taxon>
        <taxon>Dikarya</taxon>
        <taxon>Ascomycota</taxon>
        <taxon>Pezizomycotina</taxon>
        <taxon>Sordariomycetes</taxon>
        <taxon>Hypocreomycetidae</taxon>
        <taxon>Hypocreales</taxon>
        <taxon>Bionectriaceae</taxon>
        <taxon>Clonostachys</taxon>
    </lineage>
</organism>
<dbReference type="EMBL" id="CABFOC020000002">
    <property type="protein sequence ID" value="CAH0037393.1"/>
    <property type="molecule type" value="Genomic_DNA"/>
</dbReference>
<reference evidence="2 3" key="2">
    <citation type="submission" date="2021-10" db="EMBL/GenBank/DDBJ databases">
        <authorList>
            <person name="Piombo E."/>
        </authorList>
    </citation>
    <scope>NUCLEOTIDE SEQUENCE [LARGE SCALE GENOMIC DNA]</scope>
</reference>
<evidence type="ECO:0000313" key="2">
    <source>
        <dbReference type="EMBL" id="CAH0037393.1"/>
    </source>
</evidence>
<dbReference type="Proteomes" id="UP000775872">
    <property type="component" value="Unassembled WGS sequence"/>
</dbReference>
<feature type="compositionally biased region" description="Low complexity" evidence="1">
    <location>
        <begin position="9"/>
        <end position="21"/>
    </location>
</feature>
<dbReference type="OrthoDB" id="76567at2759"/>
<keyword evidence="3" id="KW-1185">Reference proteome</keyword>
<proteinExistence type="predicted"/>
<evidence type="ECO:0000313" key="3">
    <source>
        <dbReference type="Proteomes" id="UP000775872"/>
    </source>
</evidence>
<feature type="region of interest" description="Disordered" evidence="1">
    <location>
        <begin position="120"/>
        <end position="147"/>
    </location>
</feature>